<organism evidence="5 6">
    <name type="scientific">Pachysolen tannophilus NRRL Y-2460</name>
    <dbReference type="NCBI Taxonomy" id="669874"/>
    <lineage>
        <taxon>Eukaryota</taxon>
        <taxon>Fungi</taxon>
        <taxon>Dikarya</taxon>
        <taxon>Ascomycota</taxon>
        <taxon>Saccharomycotina</taxon>
        <taxon>Pichiomycetes</taxon>
        <taxon>Pachysolenaceae</taxon>
        <taxon>Pachysolen</taxon>
    </lineage>
</organism>
<dbReference type="Proteomes" id="UP000094236">
    <property type="component" value="Unassembled WGS sequence"/>
</dbReference>
<accession>A0A1E4TMX2</accession>
<dbReference type="Pfam" id="PF00276">
    <property type="entry name" value="Ribosomal_L23"/>
    <property type="match status" value="1"/>
</dbReference>
<dbReference type="SUPFAM" id="SSF54189">
    <property type="entry name" value="Ribosomal proteins S24e, L23 and L15e"/>
    <property type="match status" value="1"/>
</dbReference>
<evidence type="ECO:0000256" key="1">
    <source>
        <dbReference type="ARBA" id="ARBA00006700"/>
    </source>
</evidence>
<evidence type="ECO:0000256" key="4">
    <source>
        <dbReference type="ARBA" id="ARBA00039977"/>
    </source>
</evidence>
<keyword evidence="6" id="KW-1185">Reference proteome</keyword>
<dbReference type="PANTHER" id="PTHR12059:SF5">
    <property type="entry name" value="LARGE RIBOSOMAL SUBUNIT PROTEIN UL23M"/>
    <property type="match status" value="1"/>
</dbReference>
<reference evidence="6" key="1">
    <citation type="submission" date="2016-05" db="EMBL/GenBank/DDBJ databases">
        <title>Comparative genomics of biotechnologically important yeasts.</title>
        <authorList>
            <consortium name="DOE Joint Genome Institute"/>
            <person name="Riley R."/>
            <person name="Haridas S."/>
            <person name="Wolfe K.H."/>
            <person name="Lopes M.R."/>
            <person name="Hittinger C.T."/>
            <person name="Goker M."/>
            <person name="Salamov A."/>
            <person name="Wisecaver J."/>
            <person name="Long T.M."/>
            <person name="Aerts A.L."/>
            <person name="Barry K."/>
            <person name="Choi C."/>
            <person name="Clum A."/>
            <person name="Coughlan A.Y."/>
            <person name="Deshpande S."/>
            <person name="Douglass A.P."/>
            <person name="Hanson S.J."/>
            <person name="Klenk H.-P."/>
            <person name="Labutti K."/>
            <person name="Lapidus A."/>
            <person name="Lindquist E."/>
            <person name="Lipzen A."/>
            <person name="Meier-Kolthoff J.P."/>
            <person name="Ohm R.A."/>
            <person name="Otillar R.P."/>
            <person name="Pangilinan J."/>
            <person name="Peng Y."/>
            <person name="Rokas A."/>
            <person name="Rosa C.A."/>
            <person name="Scheuner C."/>
            <person name="Sibirny A.A."/>
            <person name="Slot J.C."/>
            <person name="Stielow J.B."/>
            <person name="Sun H."/>
            <person name="Kurtzman C.P."/>
            <person name="Blackwell M."/>
            <person name="Grigoriev I.V."/>
            <person name="Jeffries T.W."/>
        </authorList>
    </citation>
    <scope>NUCLEOTIDE SEQUENCE [LARGE SCALE GENOMIC DNA]</scope>
    <source>
        <strain evidence="6">NRRL Y-2460</strain>
    </source>
</reference>
<dbReference type="OrthoDB" id="275582at2759"/>
<dbReference type="GO" id="GO:0032543">
    <property type="term" value="P:mitochondrial translation"/>
    <property type="evidence" value="ECO:0007669"/>
    <property type="project" value="EnsemblFungi"/>
</dbReference>
<comment type="similarity">
    <text evidence="1">Belongs to the universal ribosomal protein uL23 family.</text>
</comment>
<keyword evidence="3" id="KW-0687">Ribonucleoprotein</keyword>
<dbReference type="EMBL" id="KV454023">
    <property type="protein sequence ID" value="ODV93092.1"/>
    <property type="molecule type" value="Genomic_DNA"/>
</dbReference>
<gene>
    <name evidence="5" type="ORF">PACTADRAFT_47162</name>
</gene>
<dbReference type="AlphaFoldDB" id="A0A1E4TMX2"/>
<name>A0A1E4TMX2_PACTA</name>
<evidence type="ECO:0000256" key="3">
    <source>
        <dbReference type="ARBA" id="ARBA00023274"/>
    </source>
</evidence>
<dbReference type="FunFam" id="3.30.70.330:FF:000614">
    <property type="entry name" value="Mrp20p"/>
    <property type="match status" value="1"/>
</dbReference>
<keyword evidence="2" id="KW-0689">Ribosomal protein</keyword>
<dbReference type="InterPro" id="IPR012678">
    <property type="entry name" value="Ribosomal_uL23/eL15/eS24_sf"/>
</dbReference>
<dbReference type="InterPro" id="IPR013025">
    <property type="entry name" value="Ribosomal_uL23-like"/>
</dbReference>
<dbReference type="GO" id="GO:0005762">
    <property type="term" value="C:mitochondrial large ribosomal subunit"/>
    <property type="evidence" value="ECO:0007669"/>
    <property type="project" value="EnsemblFungi"/>
</dbReference>
<dbReference type="Gene3D" id="3.30.70.330">
    <property type="match status" value="1"/>
</dbReference>
<proteinExistence type="inferred from homology"/>
<evidence type="ECO:0000313" key="6">
    <source>
        <dbReference type="Proteomes" id="UP000094236"/>
    </source>
</evidence>
<dbReference type="STRING" id="669874.A0A1E4TMX2"/>
<dbReference type="GO" id="GO:0003735">
    <property type="term" value="F:structural constituent of ribosome"/>
    <property type="evidence" value="ECO:0007669"/>
    <property type="project" value="EnsemblFungi"/>
</dbReference>
<evidence type="ECO:0000313" key="5">
    <source>
        <dbReference type="EMBL" id="ODV93092.1"/>
    </source>
</evidence>
<protein>
    <recommendedName>
        <fullName evidence="4">Large ribosomal subunit protein uL23m</fullName>
    </recommendedName>
</protein>
<dbReference type="PANTHER" id="PTHR12059">
    <property type="entry name" value="RIBOSOMAL PROTEIN L23-RELATED"/>
    <property type="match status" value="1"/>
</dbReference>
<evidence type="ECO:0000256" key="2">
    <source>
        <dbReference type="ARBA" id="ARBA00022980"/>
    </source>
</evidence>
<sequence length="249" mass="28998">MSCRFLSKIARIPKIGFSKRQLSSIAKEGDEILSQSESESNFKKIPIIEKIHNLTQESIDAGRPHFQVGGKRLYFPSARVVLLRPNAKHTPYQAKFIVPKSFNKLDLRDYLFHIYGLRATNITTQLLHGKYQRSLPMPYRARHRAPQIKKMTINMLEPFIWPQDESIKLLENEKKLAEETMQYFNDHTRVGSDKLKPSTAFGGIIDPELPAENFVSKKINRVMKNKKIRAKDDYNKIEQEERLKNFLNL</sequence>
<dbReference type="InterPro" id="IPR012677">
    <property type="entry name" value="Nucleotide-bd_a/b_plait_sf"/>
</dbReference>